<proteinExistence type="predicted"/>
<evidence type="ECO:0000256" key="1">
    <source>
        <dbReference type="SAM" id="MobiDB-lite"/>
    </source>
</evidence>
<evidence type="ECO:0000313" key="3">
    <source>
        <dbReference type="EMBL" id="KGM10560.1"/>
    </source>
</evidence>
<dbReference type="EMBL" id="AXCY01000046">
    <property type="protein sequence ID" value="KGM10560.1"/>
    <property type="molecule type" value="Genomic_DNA"/>
</dbReference>
<accession>A0A0A0BRH6</accession>
<evidence type="ECO:0000313" key="4">
    <source>
        <dbReference type="Proteomes" id="UP000029839"/>
    </source>
</evidence>
<dbReference type="OrthoDB" id="5147098at2"/>
<gene>
    <name evidence="3" type="ORF">N868_13530</name>
</gene>
<sequence length="213" mass="23278">MDVVAWVLLPAVVIGLVGMLALRGHQHPPGFRAVLGAIVGGLWRWVRRGAGRHRDREQSHEASRRGGVRPDRRGPGHHADAPDPFHVLELQMRLGFLADQVRTLETDPTIWARGRRLMATRAAYDALLAEACTLAGVDLDAATWPAAEADDEPVEPTVAVGDTVIGPPTQRPGPEVADAALLAGLLHEEPGLQRDEMRRFRGEMELAARGWSW</sequence>
<feature type="region of interest" description="Disordered" evidence="1">
    <location>
        <begin position="53"/>
        <end position="82"/>
    </location>
</feature>
<evidence type="ECO:0000256" key="2">
    <source>
        <dbReference type="SAM" id="Phobius"/>
    </source>
</evidence>
<dbReference type="AlphaFoldDB" id="A0A0A0BRH6"/>
<feature type="transmembrane region" description="Helical" evidence="2">
    <location>
        <begin position="29"/>
        <end position="46"/>
    </location>
</feature>
<comment type="caution">
    <text evidence="3">The sequence shown here is derived from an EMBL/GenBank/DDBJ whole genome shotgun (WGS) entry which is preliminary data.</text>
</comment>
<protein>
    <submittedName>
        <fullName evidence="3">Uncharacterized protein</fullName>
    </submittedName>
</protein>
<dbReference type="RefSeq" id="WP_043606865.1">
    <property type="nucleotide sequence ID" value="NZ_AXCY01000046.1"/>
</dbReference>
<keyword evidence="4" id="KW-1185">Reference proteome</keyword>
<name>A0A0A0BRH6_9CELL</name>
<dbReference type="Proteomes" id="UP000029839">
    <property type="component" value="Unassembled WGS sequence"/>
</dbReference>
<organism evidence="3 4">
    <name type="scientific">Cellulomonas carbonis T26</name>
    <dbReference type="NCBI Taxonomy" id="947969"/>
    <lineage>
        <taxon>Bacteria</taxon>
        <taxon>Bacillati</taxon>
        <taxon>Actinomycetota</taxon>
        <taxon>Actinomycetes</taxon>
        <taxon>Micrococcales</taxon>
        <taxon>Cellulomonadaceae</taxon>
        <taxon>Cellulomonas</taxon>
    </lineage>
</organism>
<reference evidence="3 4" key="2">
    <citation type="journal article" date="2015" name="Stand. Genomic Sci.">
        <title>Draft genome sequence of Cellulomonas carbonis T26(T) and comparative analysis of six Cellulomonas genomes.</title>
        <authorList>
            <person name="Zhuang W."/>
            <person name="Zhang S."/>
            <person name="Xia X."/>
            <person name="Wang G."/>
        </authorList>
    </citation>
    <scope>NUCLEOTIDE SEQUENCE [LARGE SCALE GENOMIC DNA]</scope>
    <source>
        <strain evidence="3 4">T26</strain>
    </source>
</reference>
<keyword evidence="2" id="KW-0812">Transmembrane</keyword>
<keyword evidence="2" id="KW-1133">Transmembrane helix</keyword>
<reference evidence="3 4" key="1">
    <citation type="submission" date="2013-08" db="EMBL/GenBank/DDBJ databases">
        <title>Genome sequencing of Cellulomonas carbonis T26.</title>
        <authorList>
            <person name="Chen F."/>
            <person name="Li Y."/>
            <person name="Wang G."/>
        </authorList>
    </citation>
    <scope>NUCLEOTIDE SEQUENCE [LARGE SCALE GENOMIC DNA]</scope>
    <source>
        <strain evidence="3 4">T26</strain>
    </source>
</reference>
<keyword evidence="2" id="KW-0472">Membrane</keyword>